<dbReference type="EMBL" id="AEQP01000022">
    <property type="protein sequence ID" value="EFV93881.1"/>
    <property type="molecule type" value="Genomic_DNA"/>
</dbReference>
<gene>
    <name evidence="2" type="ORF">HMPREF0551_1996</name>
</gene>
<dbReference type="HOGENOM" id="CLU_112006_0_0_4"/>
<dbReference type="AlphaFoldDB" id="E7RZ82"/>
<name>E7RZ82_9BURK</name>
<evidence type="ECO:0000313" key="2">
    <source>
        <dbReference type="EMBL" id="EFV93881.1"/>
    </source>
</evidence>
<sequence>MFPSIDELMKAQAEAFKTTNSVATTAFDGARKLLELNVQAARAGMEESSAQLKALLAARDVSALNTLLADLFSQFSKPEGNKAAAYVKDVYDIAQQTHSQVAELIEKQVASSQQQLLAAVDALAKNAPAGSEGAVKLLRQSVVEANTAFEKVQAASRQVMDLIDANVNNLARTGEAAAKKK</sequence>
<dbReference type="STRING" id="887898.HMPREF0551_1996"/>
<evidence type="ECO:0000259" key="1">
    <source>
        <dbReference type="Pfam" id="PF09361"/>
    </source>
</evidence>
<proteinExistence type="predicted"/>
<dbReference type="InterPro" id="IPR010127">
    <property type="entry name" value="Phasin_subfam-1"/>
</dbReference>
<dbReference type="InterPro" id="IPR018968">
    <property type="entry name" value="Phasin"/>
</dbReference>
<organism evidence="2 3">
    <name type="scientific">Lautropia mirabilis ATCC 51599</name>
    <dbReference type="NCBI Taxonomy" id="887898"/>
    <lineage>
        <taxon>Bacteria</taxon>
        <taxon>Pseudomonadati</taxon>
        <taxon>Pseudomonadota</taxon>
        <taxon>Betaproteobacteria</taxon>
        <taxon>Burkholderiales</taxon>
        <taxon>Burkholderiaceae</taxon>
        <taxon>Lautropia</taxon>
    </lineage>
</organism>
<dbReference type="NCBIfam" id="TIGR01841">
    <property type="entry name" value="phasin"/>
    <property type="match status" value="1"/>
</dbReference>
<dbReference type="RefSeq" id="WP_005674364.1">
    <property type="nucleotide sequence ID" value="NZ_CP146288.1"/>
</dbReference>
<reference evidence="2 3" key="1">
    <citation type="submission" date="2010-12" db="EMBL/GenBank/DDBJ databases">
        <authorList>
            <person name="Muzny D."/>
            <person name="Qin X."/>
            <person name="Deng J."/>
            <person name="Jiang H."/>
            <person name="Liu Y."/>
            <person name="Qu J."/>
            <person name="Song X.-Z."/>
            <person name="Zhang L."/>
            <person name="Thornton R."/>
            <person name="Coyle M."/>
            <person name="Francisco L."/>
            <person name="Jackson L."/>
            <person name="Javaid M."/>
            <person name="Korchina V."/>
            <person name="Kovar C."/>
            <person name="Mata R."/>
            <person name="Mathew T."/>
            <person name="Ngo R."/>
            <person name="Nguyen L."/>
            <person name="Nguyen N."/>
            <person name="Okwuonu G."/>
            <person name="Ongeri F."/>
            <person name="Pham C."/>
            <person name="Simmons D."/>
            <person name="Wilczek-Boney K."/>
            <person name="Hale W."/>
            <person name="Jakkamsetti A."/>
            <person name="Pham P."/>
            <person name="Ruth R."/>
            <person name="San Lucas F."/>
            <person name="Warren J."/>
            <person name="Zhang J."/>
            <person name="Zhao Z."/>
            <person name="Zhou C."/>
            <person name="Zhu D."/>
            <person name="Lee S."/>
            <person name="Bess C."/>
            <person name="Blankenburg K."/>
            <person name="Forbes L."/>
            <person name="Fu Q."/>
            <person name="Gubbala S."/>
            <person name="Hirani K."/>
            <person name="Jayaseelan J.C."/>
            <person name="Lara F."/>
            <person name="Munidasa M."/>
            <person name="Palculict T."/>
            <person name="Patil S."/>
            <person name="Pu L.-L."/>
            <person name="Saada N."/>
            <person name="Tang L."/>
            <person name="Weissenberger G."/>
            <person name="Zhu Y."/>
            <person name="Hemphill L."/>
            <person name="Shang Y."/>
            <person name="Youmans B."/>
            <person name="Ayvaz T."/>
            <person name="Ross M."/>
            <person name="Santibanez J."/>
            <person name="Aqrawi P."/>
            <person name="Gross S."/>
            <person name="Joshi V."/>
            <person name="Fowler G."/>
            <person name="Nazareth L."/>
            <person name="Reid J."/>
            <person name="Worley K."/>
            <person name="Petrosino J."/>
            <person name="Highlander S."/>
            <person name="Gibbs R."/>
        </authorList>
    </citation>
    <scope>NUCLEOTIDE SEQUENCE [LARGE SCALE GENOMIC DNA]</scope>
    <source>
        <strain evidence="2 3">ATCC 51599</strain>
    </source>
</reference>
<feature type="domain" description="Phasin" evidence="1">
    <location>
        <begin position="7"/>
        <end position="109"/>
    </location>
</feature>
<comment type="caution">
    <text evidence="2">The sequence shown here is derived from an EMBL/GenBank/DDBJ whole genome shotgun (WGS) entry which is preliminary data.</text>
</comment>
<keyword evidence="3" id="KW-1185">Reference proteome</keyword>
<dbReference type="Proteomes" id="UP000011021">
    <property type="component" value="Unassembled WGS sequence"/>
</dbReference>
<protein>
    <submittedName>
        <fullName evidence="2">Phasin family protein</fullName>
    </submittedName>
</protein>
<evidence type="ECO:0000313" key="3">
    <source>
        <dbReference type="Proteomes" id="UP000011021"/>
    </source>
</evidence>
<accession>E7RZ82</accession>
<dbReference type="Pfam" id="PF09361">
    <property type="entry name" value="Phasin_2"/>
    <property type="match status" value="1"/>
</dbReference>
<dbReference type="eggNOG" id="COG5490">
    <property type="taxonomic scope" value="Bacteria"/>
</dbReference>